<feature type="compositionally biased region" description="Basic and acidic residues" evidence="2">
    <location>
        <begin position="38"/>
        <end position="50"/>
    </location>
</feature>
<dbReference type="EMBL" id="VSRR010000806">
    <property type="protein sequence ID" value="MPC19811.1"/>
    <property type="molecule type" value="Genomic_DNA"/>
</dbReference>
<dbReference type="AlphaFoldDB" id="A0A5B7DEH7"/>
<gene>
    <name evidence="3" type="ORF">E2C01_012740</name>
</gene>
<feature type="compositionally biased region" description="Polar residues" evidence="2">
    <location>
        <begin position="66"/>
        <end position="83"/>
    </location>
</feature>
<protein>
    <recommendedName>
        <fullName evidence="5">HAUS augmin-like complex subunit 8</fullName>
    </recommendedName>
</protein>
<name>A0A5B7DEH7_PORTR</name>
<feature type="compositionally biased region" description="Polar residues" evidence="2">
    <location>
        <begin position="200"/>
        <end position="221"/>
    </location>
</feature>
<sequence>MNTRVSEPPARLVFIKQRAGGSDSGIRYSPAALYRFHAEPVQKPGDKMASVEDLGMSCSQEDSEGNTKQLLYSESSKESSGQHTTDESNDMTLSASSNTSSKCDSNQDLEGTEKSIDSTHVSGKTRKPKVKVVTSRYKASAVSRTNTISNNSSGSSSSQSRSWSNETINAGPSVSKKQIQKSKLIRGKPEDLLRTKPNIPGQSISTTRQAAPHQPGSQRSIASKPRSARVGASKPSKSGVVTSKDILHSTALNTTLMADVASGKNNSMLSSTIVSGVTPGGFKHNSGRAALLELPDISVIRPEGNNSGNRTVLSSVSEEEPQNYFDANTLAEVTPEMLEQEYMKYLHWGYVDVSSKKAFTLQLREMQKQIAFLEHLVSEKQEEVSELKQKTDILVHHQRVSEAYDLQMKLLEALGNDLPACEEAERVMERELEKKLHQIKMENIYVPQDHAQYRDELSDALNTQVSLLQNLENLMEPQTQKRNSTIKLVADLQNITERVLRCEKEMQHAAGMAVEEASHQLGAKQMALAIECNK</sequence>
<dbReference type="OrthoDB" id="6376387at2759"/>
<feature type="compositionally biased region" description="Low complexity" evidence="2">
    <location>
        <begin position="143"/>
        <end position="165"/>
    </location>
</feature>
<evidence type="ECO:0008006" key="5">
    <source>
        <dbReference type="Google" id="ProtNLM"/>
    </source>
</evidence>
<evidence type="ECO:0000313" key="3">
    <source>
        <dbReference type="EMBL" id="MPC19811.1"/>
    </source>
</evidence>
<feature type="region of interest" description="Disordered" evidence="2">
    <location>
        <begin position="38"/>
        <end position="242"/>
    </location>
</feature>
<organism evidence="3 4">
    <name type="scientific">Portunus trituberculatus</name>
    <name type="common">Swimming crab</name>
    <name type="synonym">Neptunus trituberculatus</name>
    <dbReference type="NCBI Taxonomy" id="210409"/>
    <lineage>
        <taxon>Eukaryota</taxon>
        <taxon>Metazoa</taxon>
        <taxon>Ecdysozoa</taxon>
        <taxon>Arthropoda</taxon>
        <taxon>Crustacea</taxon>
        <taxon>Multicrustacea</taxon>
        <taxon>Malacostraca</taxon>
        <taxon>Eumalacostraca</taxon>
        <taxon>Eucarida</taxon>
        <taxon>Decapoda</taxon>
        <taxon>Pleocyemata</taxon>
        <taxon>Brachyura</taxon>
        <taxon>Eubrachyura</taxon>
        <taxon>Portunoidea</taxon>
        <taxon>Portunidae</taxon>
        <taxon>Portuninae</taxon>
        <taxon>Portunus</taxon>
    </lineage>
</organism>
<dbReference type="Proteomes" id="UP000324222">
    <property type="component" value="Unassembled WGS sequence"/>
</dbReference>
<accession>A0A5B7DEH7</accession>
<feature type="compositionally biased region" description="Polar residues" evidence="2">
    <location>
        <begin position="90"/>
        <end position="109"/>
    </location>
</feature>
<evidence type="ECO:0000256" key="1">
    <source>
        <dbReference type="SAM" id="Coils"/>
    </source>
</evidence>
<reference evidence="3 4" key="1">
    <citation type="submission" date="2019-05" db="EMBL/GenBank/DDBJ databases">
        <title>Another draft genome of Portunus trituberculatus and its Hox gene families provides insights of decapod evolution.</title>
        <authorList>
            <person name="Jeong J.-H."/>
            <person name="Song I."/>
            <person name="Kim S."/>
            <person name="Choi T."/>
            <person name="Kim D."/>
            <person name="Ryu S."/>
            <person name="Kim W."/>
        </authorList>
    </citation>
    <scope>NUCLEOTIDE SEQUENCE [LARGE SCALE GENOMIC DNA]</scope>
    <source>
        <tissue evidence="3">Muscle</tissue>
    </source>
</reference>
<proteinExistence type="predicted"/>
<evidence type="ECO:0000313" key="4">
    <source>
        <dbReference type="Proteomes" id="UP000324222"/>
    </source>
</evidence>
<feature type="compositionally biased region" description="Polar residues" evidence="2">
    <location>
        <begin position="166"/>
        <end position="177"/>
    </location>
</feature>
<feature type="coiled-coil region" evidence="1">
    <location>
        <begin position="356"/>
        <end position="390"/>
    </location>
</feature>
<evidence type="ECO:0000256" key="2">
    <source>
        <dbReference type="SAM" id="MobiDB-lite"/>
    </source>
</evidence>
<comment type="caution">
    <text evidence="3">The sequence shown here is derived from an EMBL/GenBank/DDBJ whole genome shotgun (WGS) entry which is preliminary data.</text>
</comment>
<keyword evidence="4" id="KW-1185">Reference proteome</keyword>
<keyword evidence="1" id="KW-0175">Coiled coil</keyword>